<reference evidence="1" key="1">
    <citation type="submission" date="2018-05" db="EMBL/GenBank/DDBJ databases">
        <authorList>
            <person name="Lanie J.A."/>
            <person name="Ng W.-L."/>
            <person name="Kazmierczak K.M."/>
            <person name="Andrzejewski T.M."/>
            <person name="Davidsen T.M."/>
            <person name="Wayne K.J."/>
            <person name="Tettelin H."/>
            <person name="Glass J.I."/>
            <person name="Rusch D."/>
            <person name="Podicherti R."/>
            <person name="Tsui H.-C.T."/>
            <person name="Winkler M.E."/>
        </authorList>
    </citation>
    <scope>NUCLEOTIDE SEQUENCE</scope>
</reference>
<dbReference type="AlphaFoldDB" id="A0A383BUW8"/>
<gene>
    <name evidence="1" type="ORF">METZ01_LOCUS476811</name>
</gene>
<sequence length="220" mass="26006">CVAFNEAAKLTNNNYIVLAHDDMYFCPGWDAVFYNEIKKISSKDFFLSGTMVQNFGTYIKLDCGKTYENFNEEKLLKELPKIKFDDFQGTHWQPSLISLETWNRVGGFSLEFSPGLGSDPDFNMKLWKMGVRFFKGLGNCRVYHFSSVTLRRKAWNNGAKTFLLKWGITIKFFRKYYLRTDMTFNGELKEPDKTFSYYLNLLKCKFSFAYYYFLKKINYD</sequence>
<proteinExistence type="predicted"/>
<feature type="non-terminal residue" evidence="1">
    <location>
        <position position="1"/>
    </location>
</feature>
<evidence type="ECO:0000313" key="1">
    <source>
        <dbReference type="EMBL" id="SVE23957.1"/>
    </source>
</evidence>
<dbReference type="InterPro" id="IPR029044">
    <property type="entry name" value="Nucleotide-diphossugar_trans"/>
</dbReference>
<name>A0A383BUW8_9ZZZZ</name>
<dbReference type="Gene3D" id="3.90.550.10">
    <property type="entry name" value="Spore Coat Polysaccharide Biosynthesis Protein SpsA, Chain A"/>
    <property type="match status" value="1"/>
</dbReference>
<organism evidence="1">
    <name type="scientific">marine metagenome</name>
    <dbReference type="NCBI Taxonomy" id="408172"/>
    <lineage>
        <taxon>unclassified sequences</taxon>
        <taxon>metagenomes</taxon>
        <taxon>ecological metagenomes</taxon>
    </lineage>
</organism>
<accession>A0A383BUW8</accession>
<evidence type="ECO:0008006" key="2">
    <source>
        <dbReference type="Google" id="ProtNLM"/>
    </source>
</evidence>
<protein>
    <recommendedName>
        <fullName evidence="2">Glycosyltransferase 2-like domain-containing protein</fullName>
    </recommendedName>
</protein>
<dbReference type="SUPFAM" id="SSF53448">
    <property type="entry name" value="Nucleotide-diphospho-sugar transferases"/>
    <property type="match status" value="1"/>
</dbReference>
<dbReference type="EMBL" id="UINC01203613">
    <property type="protein sequence ID" value="SVE23957.1"/>
    <property type="molecule type" value="Genomic_DNA"/>
</dbReference>